<gene>
    <name evidence="8 10" type="primary">rpl23</name>
</gene>
<sequence>MISRRFIVVNSSPFNKSSLIDIIKYPLITDKATRLLENNQYSFIVNPSSDKIQIRSAIENLFNVKVIKINTCHIPKKKKRVGKFIGWKSHYKKAIVTLAEGNTINLFAEN</sequence>
<keyword evidence="10" id="KW-0934">Plastid</keyword>
<comment type="similarity">
    <text evidence="1 8 9">Belongs to the universal ribosomal protein uL23 family.</text>
</comment>
<geneLocation type="chloroplast" evidence="10"/>
<dbReference type="FunFam" id="3.30.70.330:FF:000001">
    <property type="entry name" value="50S ribosomal protein L23"/>
    <property type="match status" value="1"/>
</dbReference>
<name>A0A2U9NTP5_9STRA</name>
<dbReference type="GeneID" id="36960487"/>
<dbReference type="GO" id="GO:0005840">
    <property type="term" value="C:ribosome"/>
    <property type="evidence" value="ECO:0007669"/>
    <property type="project" value="UniProtKB-KW"/>
</dbReference>
<comment type="subcellular location">
    <subcellularLocation>
        <location evidence="8">Plastid</location>
        <location evidence="8">Chloroplast</location>
    </subcellularLocation>
</comment>
<dbReference type="PROSITE" id="PS00050">
    <property type="entry name" value="RIBOSOMAL_L23"/>
    <property type="match status" value="1"/>
</dbReference>
<dbReference type="Gene3D" id="3.30.70.330">
    <property type="match status" value="1"/>
</dbReference>
<dbReference type="EMBL" id="MG755808">
    <property type="protein sequence ID" value="AWT40520.1"/>
    <property type="molecule type" value="Genomic_DNA"/>
</dbReference>
<dbReference type="InterPro" id="IPR012678">
    <property type="entry name" value="Ribosomal_uL23/eL15/eS24_sf"/>
</dbReference>
<evidence type="ECO:0000256" key="3">
    <source>
        <dbReference type="ARBA" id="ARBA00022730"/>
    </source>
</evidence>
<evidence type="ECO:0000256" key="6">
    <source>
        <dbReference type="ARBA" id="ARBA00023274"/>
    </source>
</evidence>
<comment type="function">
    <text evidence="8">Binds to 23S rRNA.</text>
</comment>
<comment type="subunit">
    <text evidence="2 8">Part of the 50S ribosomal subunit.</text>
</comment>
<proteinExistence type="inferred from homology"/>
<protein>
    <recommendedName>
        <fullName evidence="7 8">Large ribosomal subunit protein uL23c</fullName>
    </recommendedName>
</protein>
<dbReference type="InterPro" id="IPR012677">
    <property type="entry name" value="Nucleotide-bd_a/b_plait_sf"/>
</dbReference>
<dbReference type="PANTHER" id="PTHR11620">
    <property type="entry name" value="60S RIBOSOMAL PROTEIN L23A"/>
    <property type="match status" value="1"/>
</dbReference>
<keyword evidence="6 8" id="KW-0687">Ribonucleoprotein</keyword>
<evidence type="ECO:0000256" key="9">
    <source>
        <dbReference type="RuleBase" id="RU003934"/>
    </source>
</evidence>
<dbReference type="HAMAP" id="MF_01369_B">
    <property type="entry name" value="Ribosomal_uL23_B"/>
    <property type="match status" value="1"/>
</dbReference>
<dbReference type="GO" id="GO:0019843">
    <property type="term" value="F:rRNA binding"/>
    <property type="evidence" value="ECO:0007669"/>
    <property type="project" value="UniProtKB-UniRule"/>
</dbReference>
<evidence type="ECO:0000313" key="10">
    <source>
        <dbReference type="EMBL" id="AWT40520.1"/>
    </source>
</evidence>
<dbReference type="SUPFAM" id="SSF54189">
    <property type="entry name" value="Ribosomal proteins S24e, L23 and L15e"/>
    <property type="match status" value="1"/>
</dbReference>
<evidence type="ECO:0000256" key="1">
    <source>
        <dbReference type="ARBA" id="ARBA00006700"/>
    </source>
</evidence>
<dbReference type="GO" id="GO:0006412">
    <property type="term" value="P:translation"/>
    <property type="evidence" value="ECO:0007669"/>
    <property type="project" value="UniProtKB-UniRule"/>
</dbReference>
<keyword evidence="4 8" id="KW-0694">RNA-binding</keyword>
<dbReference type="InterPro" id="IPR013025">
    <property type="entry name" value="Ribosomal_uL23-like"/>
</dbReference>
<dbReference type="GO" id="GO:0003735">
    <property type="term" value="F:structural constituent of ribosome"/>
    <property type="evidence" value="ECO:0007669"/>
    <property type="project" value="InterPro"/>
</dbReference>
<dbReference type="NCBIfam" id="NF004363">
    <property type="entry name" value="PRK05738.2-4"/>
    <property type="match status" value="1"/>
</dbReference>
<keyword evidence="3 8" id="KW-0699">rRNA-binding</keyword>
<dbReference type="InterPro" id="IPR001014">
    <property type="entry name" value="Ribosomal_uL23_CS"/>
</dbReference>
<dbReference type="RefSeq" id="YP_009497807.1">
    <property type="nucleotide sequence ID" value="NC_038009.1"/>
</dbReference>
<evidence type="ECO:0000256" key="2">
    <source>
        <dbReference type="ARBA" id="ARBA00011838"/>
    </source>
</evidence>
<dbReference type="GO" id="GO:1990904">
    <property type="term" value="C:ribonucleoprotein complex"/>
    <property type="evidence" value="ECO:0007669"/>
    <property type="project" value="UniProtKB-KW"/>
</dbReference>
<evidence type="ECO:0000256" key="7">
    <source>
        <dbReference type="ARBA" id="ARBA00035287"/>
    </source>
</evidence>
<keyword evidence="10" id="KW-0150">Chloroplast</keyword>
<accession>A0A2U9NTP5</accession>
<evidence type="ECO:0000256" key="8">
    <source>
        <dbReference type="HAMAP-Rule" id="MF_01369"/>
    </source>
</evidence>
<reference evidence="10" key="1">
    <citation type="journal article" date="2018" name="Adv. Bot. Res.">
        <title>Evolution of the Plastid Genomes in Diatoms.</title>
        <authorList>
            <person name="Yu M."/>
            <person name="Ashworth M.P."/>
            <person name="Hajrah N.H."/>
            <person name="Khiyami M.A."/>
            <person name="Sabir M.J."/>
            <person name="Alhebshi A.M."/>
            <person name="Al-Malki A.L."/>
            <person name="Sabir J.S.M."/>
            <person name="Theriot E.C."/>
            <person name="Jansen R.K."/>
        </authorList>
    </citation>
    <scope>NUCLEOTIDE SEQUENCE</scope>
</reference>
<dbReference type="NCBIfam" id="NF004368">
    <property type="entry name" value="PRK05738.3-4"/>
    <property type="match status" value="1"/>
</dbReference>
<keyword evidence="5 8" id="KW-0689">Ribosomal protein</keyword>
<dbReference type="Pfam" id="PF00276">
    <property type="entry name" value="Ribosomal_L23"/>
    <property type="match status" value="1"/>
</dbReference>
<organism evidence="10">
    <name type="scientific">Acanthoceras zachariasii</name>
    <dbReference type="NCBI Taxonomy" id="451788"/>
    <lineage>
        <taxon>Eukaryota</taxon>
        <taxon>Sar</taxon>
        <taxon>Stramenopiles</taxon>
        <taxon>Ochrophyta</taxon>
        <taxon>Bacillariophyta</taxon>
        <taxon>Coscinodiscophyceae</taxon>
        <taxon>Chaetocerotophycidae</taxon>
        <taxon>Chaetocerotales</taxon>
        <taxon>Acanthocerataceae</taxon>
        <taxon>Acanthoceras</taxon>
    </lineage>
</organism>
<dbReference type="AlphaFoldDB" id="A0A2U9NTP5"/>
<evidence type="ECO:0000256" key="5">
    <source>
        <dbReference type="ARBA" id="ARBA00022980"/>
    </source>
</evidence>
<dbReference type="GO" id="GO:0009507">
    <property type="term" value="C:chloroplast"/>
    <property type="evidence" value="ECO:0007669"/>
    <property type="project" value="UniProtKB-SubCell"/>
</dbReference>
<evidence type="ECO:0000256" key="4">
    <source>
        <dbReference type="ARBA" id="ARBA00022884"/>
    </source>
</evidence>